<organism evidence="1 2">
    <name type="scientific">Prevotella disiens JCM 6334 = ATCC 29426</name>
    <dbReference type="NCBI Taxonomy" id="1235811"/>
    <lineage>
        <taxon>Bacteria</taxon>
        <taxon>Pseudomonadati</taxon>
        <taxon>Bacteroidota</taxon>
        <taxon>Bacteroidia</taxon>
        <taxon>Bacteroidales</taxon>
        <taxon>Prevotellaceae</taxon>
        <taxon>Prevotella</taxon>
    </lineage>
</organism>
<name>A0ABN0NRH0_9BACT</name>
<reference evidence="1 2" key="1">
    <citation type="submission" date="2013-06" db="EMBL/GenBank/DDBJ databases">
        <authorList>
            <person name="Weinstock G."/>
            <person name="Sodergren E."/>
            <person name="Lobos E.A."/>
            <person name="Fulton L."/>
            <person name="Fulton R."/>
            <person name="Courtney L."/>
            <person name="Fronick C."/>
            <person name="O'Laughlin M."/>
            <person name="Godfrey J."/>
            <person name="Wilson R.M."/>
            <person name="Miner T."/>
            <person name="Farmer C."/>
            <person name="Delehaunty K."/>
            <person name="Cordes M."/>
            <person name="Minx P."/>
            <person name="Tomlinson C."/>
            <person name="Chen J."/>
            <person name="Wollam A."/>
            <person name="Pepin K.H."/>
            <person name="Bhonagiri V."/>
            <person name="Zhang X."/>
            <person name="Warren W."/>
            <person name="Mitreva M."/>
            <person name="Mardis E.R."/>
            <person name="Wilson R.K."/>
        </authorList>
    </citation>
    <scope>NUCLEOTIDE SEQUENCE [LARGE SCALE GENOMIC DNA]</scope>
    <source>
        <strain evidence="1 2">ATCC 29426</strain>
    </source>
</reference>
<sequence length="40" mass="4477">MPFLTACSPKNFKADERNIIQEGSECLEVTHSHPNFTLGN</sequence>
<proteinExistence type="predicted"/>
<accession>A0ABN0NRH0</accession>
<comment type="caution">
    <text evidence="1">The sequence shown here is derived from an EMBL/GenBank/DDBJ whole genome shotgun (WGS) entry which is preliminary data.</text>
</comment>
<evidence type="ECO:0000313" key="2">
    <source>
        <dbReference type="Proteomes" id="UP000016660"/>
    </source>
</evidence>
<keyword evidence="2" id="KW-1185">Reference proteome</keyword>
<dbReference type="Proteomes" id="UP000016660">
    <property type="component" value="Unassembled WGS sequence"/>
</dbReference>
<gene>
    <name evidence="1" type="ORF">HMPREF0653_01615</name>
</gene>
<protein>
    <submittedName>
        <fullName evidence="1">Uncharacterized protein</fullName>
    </submittedName>
</protein>
<evidence type="ECO:0000313" key="1">
    <source>
        <dbReference type="EMBL" id="ERJ76048.1"/>
    </source>
</evidence>
<dbReference type="EMBL" id="AWUY01000147">
    <property type="protein sequence ID" value="ERJ76048.1"/>
    <property type="molecule type" value="Genomic_DNA"/>
</dbReference>